<protein>
    <submittedName>
        <fullName evidence="1">Phenylacetate-CoA ligase</fullName>
    </submittedName>
</protein>
<gene>
    <name evidence="1" type="ORF">SAMN03080602_01849</name>
</gene>
<dbReference type="PANTHER" id="PTHR36932:SF1">
    <property type="entry name" value="CAPSULAR POLYSACCHARIDE BIOSYNTHESIS PROTEIN"/>
    <property type="match status" value="1"/>
</dbReference>
<dbReference type="InterPro" id="IPR053158">
    <property type="entry name" value="CapK_Type1_Caps_Biosynth"/>
</dbReference>
<proteinExistence type="predicted"/>
<reference evidence="2" key="1">
    <citation type="submission" date="2017-04" db="EMBL/GenBank/DDBJ databases">
        <authorList>
            <person name="Varghese N."/>
            <person name="Submissions S."/>
        </authorList>
    </citation>
    <scope>NUCLEOTIDE SEQUENCE [LARGE SCALE GENOMIC DNA]</scope>
    <source>
        <strain evidence="2">DSM 19835</strain>
    </source>
</reference>
<dbReference type="SUPFAM" id="SSF56801">
    <property type="entry name" value="Acetyl-CoA synthetase-like"/>
    <property type="match status" value="1"/>
</dbReference>
<dbReference type="Proteomes" id="UP000193420">
    <property type="component" value="Unassembled WGS sequence"/>
</dbReference>
<dbReference type="AlphaFoldDB" id="A0A1X7JH37"/>
<dbReference type="STRING" id="188872.SAMN03080602_01849"/>
<name>A0A1X7JH37_9FLAO</name>
<dbReference type="Gene3D" id="3.40.50.12780">
    <property type="entry name" value="N-terminal domain of ligase-like"/>
    <property type="match status" value="1"/>
</dbReference>
<dbReference type="EMBL" id="FXAO01000003">
    <property type="protein sequence ID" value="SMG27355.1"/>
    <property type="molecule type" value="Genomic_DNA"/>
</dbReference>
<keyword evidence="1" id="KW-0436">Ligase</keyword>
<dbReference type="GO" id="GO:0016874">
    <property type="term" value="F:ligase activity"/>
    <property type="evidence" value="ECO:0007669"/>
    <property type="project" value="UniProtKB-KW"/>
</dbReference>
<accession>A0A1X7JH37</accession>
<evidence type="ECO:0000313" key="2">
    <source>
        <dbReference type="Proteomes" id="UP000193420"/>
    </source>
</evidence>
<evidence type="ECO:0000313" key="1">
    <source>
        <dbReference type="EMBL" id="SMG27355.1"/>
    </source>
</evidence>
<organism evidence="1 2">
    <name type="scientific">Arenibacter troitsensis</name>
    <dbReference type="NCBI Taxonomy" id="188872"/>
    <lineage>
        <taxon>Bacteria</taxon>
        <taxon>Pseudomonadati</taxon>
        <taxon>Bacteroidota</taxon>
        <taxon>Flavobacteriia</taxon>
        <taxon>Flavobacteriales</taxon>
        <taxon>Flavobacteriaceae</taxon>
        <taxon>Arenibacter</taxon>
    </lineage>
</organism>
<dbReference type="OrthoDB" id="580775at2"/>
<dbReference type="PANTHER" id="PTHR36932">
    <property type="entry name" value="CAPSULAR POLYSACCHARIDE BIOSYNTHESIS PROTEIN"/>
    <property type="match status" value="1"/>
</dbReference>
<sequence>MVYKLLYALGIWKRNPSLSKHLAFLLESDTWSKEELLEYQLHKCKEFLEFAYTHSAFYQTTFDDYNFKPSEFKDLEQLKQLPTISKMTLIRYNRLIHSSYPFRKNFRALTSGTTGESLAFLKNEEWDSQNRAAMFRGYSWYGVNPADKNGYLWGYNIEPKQTLKIKWLDRLQNRFRIFSYCPEEIKNFAKNLKGAKYLHGYSSMIYEVAKLVNRSGLKIDHDLKMIKGTSEMVFDSYQEEVQKAFGLKILSEYGSAESGLIAFECPEGNMHIALENVIVEEEDGEILVTNMLSKSFPIIRYRLGDMIELADKDFKCDCGRAHPVILNINGRVGVKIIGKTQEFPGRMIYNVIKNLSVEHGIVLNYQARQHIQGIIDLYIEQTEKDSQCILEKELKKYFKNDIDFNIFYGQNLHNMEEKLNDFITTIG</sequence>
<keyword evidence="2" id="KW-1185">Reference proteome</keyword>
<dbReference type="RefSeq" id="WP_085498275.1">
    <property type="nucleotide sequence ID" value="NZ_FXAO01000003.1"/>
</dbReference>
<dbReference type="InterPro" id="IPR042099">
    <property type="entry name" value="ANL_N_sf"/>
</dbReference>